<evidence type="ECO:0000313" key="2">
    <source>
        <dbReference type="EMBL" id="CAE7583758.1"/>
    </source>
</evidence>
<feature type="non-terminal residue" evidence="2">
    <location>
        <position position="207"/>
    </location>
</feature>
<dbReference type="AlphaFoldDB" id="A0A812UMB6"/>
<protein>
    <submittedName>
        <fullName evidence="2">Uncharacterized protein</fullName>
    </submittedName>
</protein>
<sequence>FQCSKVVTDAEDSDGDDTPRKQKVKKVLVKWDIEPEEMVQDINELRGFRMVMTDLGGPEREVVRVKSDASHLSRVSDRKSTQRSLQQLENVFGEPDSDEEHEEASLQPVSPAEVQAVQEEEVRLDIDEAGALKVQAYEHGEAVLYFSASQNCFIPAVIEGRGSFDDDGLPLYSVIVGRGKQLRTPVPMQLLRAPLAPGIRVEVFSEA</sequence>
<dbReference type="Proteomes" id="UP000649617">
    <property type="component" value="Unassembled WGS sequence"/>
</dbReference>
<feature type="region of interest" description="Disordered" evidence="1">
    <location>
        <begin position="1"/>
        <end position="22"/>
    </location>
</feature>
<accession>A0A812UMB6</accession>
<dbReference type="OrthoDB" id="421548at2759"/>
<dbReference type="EMBL" id="CAJNIZ010038868">
    <property type="protein sequence ID" value="CAE7583758.1"/>
    <property type="molecule type" value="Genomic_DNA"/>
</dbReference>
<gene>
    <name evidence="2" type="ORF">SPIL2461_LOCUS15617</name>
</gene>
<comment type="caution">
    <text evidence="2">The sequence shown here is derived from an EMBL/GenBank/DDBJ whole genome shotgun (WGS) entry which is preliminary data.</text>
</comment>
<keyword evidence="3" id="KW-1185">Reference proteome</keyword>
<organism evidence="2 3">
    <name type="scientific">Symbiodinium pilosum</name>
    <name type="common">Dinoflagellate</name>
    <dbReference type="NCBI Taxonomy" id="2952"/>
    <lineage>
        <taxon>Eukaryota</taxon>
        <taxon>Sar</taxon>
        <taxon>Alveolata</taxon>
        <taxon>Dinophyceae</taxon>
        <taxon>Suessiales</taxon>
        <taxon>Symbiodiniaceae</taxon>
        <taxon>Symbiodinium</taxon>
    </lineage>
</organism>
<proteinExistence type="predicted"/>
<feature type="non-terminal residue" evidence="2">
    <location>
        <position position="1"/>
    </location>
</feature>
<reference evidence="2" key="1">
    <citation type="submission" date="2021-02" db="EMBL/GenBank/DDBJ databases">
        <authorList>
            <person name="Dougan E. K."/>
            <person name="Rhodes N."/>
            <person name="Thang M."/>
            <person name="Chan C."/>
        </authorList>
    </citation>
    <scope>NUCLEOTIDE SEQUENCE</scope>
</reference>
<evidence type="ECO:0000313" key="3">
    <source>
        <dbReference type="Proteomes" id="UP000649617"/>
    </source>
</evidence>
<evidence type="ECO:0000256" key="1">
    <source>
        <dbReference type="SAM" id="MobiDB-lite"/>
    </source>
</evidence>
<name>A0A812UMB6_SYMPI</name>